<dbReference type="Pfam" id="PF04909">
    <property type="entry name" value="Amidohydro_2"/>
    <property type="match status" value="1"/>
</dbReference>
<dbReference type="InterPro" id="IPR006680">
    <property type="entry name" value="Amidohydro-rel"/>
</dbReference>
<reference evidence="3" key="1">
    <citation type="submission" date="2018-05" db="EMBL/GenBank/DDBJ databases">
        <authorList>
            <person name="Lanie J.A."/>
            <person name="Ng W.-L."/>
            <person name="Kazmierczak K.M."/>
            <person name="Andrzejewski T.M."/>
            <person name="Davidsen T.M."/>
            <person name="Wayne K.J."/>
            <person name="Tettelin H."/>
            <person name="Glass J.I."/>
            <person name="Rusch D."/>
            <person name="Podicherti R."/>
            <person name="Tsui H.-C.T."/>
            <person name="Winkler M.E."/>
        </authorList>
    </citation>
    <scope>NUCLEOTIDE SEQUENCE</scope>
</reference>
<feature type="domain" description="Amidohydrolase-related" evidence="2">
    <location>
        <begin position="3"/>
        <end position="241"/>
    </location>
</feature>
<dbReference type="GO" id="GO:0016787">
    <property type="term" value="F:hydrolase activity"/>
    <property type="evidence" value="ECO:0007669"/>
    <property type="project" value="InterPro"/>
</dbReference>
<evidence type="ECO:0000259" key="2">
    <source>
        <dbReference type="Pfam" id="PF04909"/>
    </source>
</evidence>
<dbReference type="InterPro" id="IPR052350">
    <property type="entry name" value="Metallo-dep_Lactonases"/>
</dbReference>
<dbReference type="AlphaFoldDB" id="A0A382G2T2"/>
<organism evidence="3">
    <name type="scientific">marine metagenome</name>
    <dbReference type="NCBI Taxonomy" id="408172"/>
    <lineage>
        <taxon>unclassified sequences</taxon>
        <taxon>metagenomes</taxon>
        <taxon>ecological metagenomes</taxon>
    </lineage>
</organism>
<dbReference type="InterPro" id="IPR032466">
    <property type="entry name" value="Metal_Hydrolase"/>
</dbReference>
<proteinExistence type="inferred from homology"/>
<gene>
    <name evidence="3" type="ORF">METZ01_LOCUS222043</name>
</gene>
<protein>
    <recommendedName>
        <fullName evidence="2">Amidohydrolase-related domain-containing protein</fullName>
    </recommendedName>
</protein>
<feature type="non-terminal residue" evidence="3">
    <location>
        <position position="258"/>
    </location>
</feature>
<dbReference type="Gene3D" id="3.20.20.140">
    <property type="entry name" value="Metal-dependent hydrolases"/>
    <property type="match status" value="1"/>
</dbReference>
<dbReference type="EMBL" id="UINC01053090">
    <property type="protein sequence ID" value="SVB69189.1"/>
    <property type="molecule type" value="Genomic_DNA"/>
</dbReference>
<name>A0A382G2T2_9ZZZZ</name>
<dbReference type="PANTHER" id="PTHR43569">
    <property type="entry name" value="AMIDOHYDROLASE"/>
    <property type="match status" value="1"/>
</dbReference>
<accession>A0A382G2T2</accession>
<evidence type="ECO:0000256" key="1">
    <source>
        <dbReference type="ARBA" id="ARBA00038310"/>
    </source>
</evidence>
<sequence>MIVDTHTHFGDPAHPQPPLFRTALPATYKALAIPEGVTATVVVESGSSIEDNQWILDQAAVDPFIVGLVGHLDPFAATFARDLERFAANPLFKGFRLHMNCCHDYAGHPEQASGAISARLVESLEIVAGRNLVLDFHGDYTALDYVAELVGQVPGLRLVLNHIAEGRPIDGRPPNPEWVREVRKIAALDQVWCKVSALVQMTEIIPAPSDLETYRPTLDVLWNAFGSTRLIYASNWPQIERVSDFATAHRIVARYFDG</sequence>
<dbReference type="PANTHER" id="PTHR43569:SF2">
    <property type="entry name" value="AMIDOHYDROLASE-RELATED DOMAIN-CONTAINING PROTEIN"/>
    <property type="match status" value="1"/>
</dbReference>
<evidence type="ECO:0000313" key="3">
    <source>
        <dbReference type="EMBL" id="SVB69189.1"/>
    </source>
</evidence>
<dbReference type="SUPFAM" id="SSF51556">
    <property type="entry name" value="Metallo-dependent hydrolases"/>
    <property type="match status" value="1"/>
</dbReference>
<comment type="similarity">
    <text evidence="1">Belongs to the metallo-dependent hydrolases superfamily.</text>
</comment>